<dbReference type="Pfam" id="PF04985">
    <property type="entry name" value="Phage_tube"/>
    <property type="match status" value="1"/>
</dbReference>
<dbReference type="InterPro" id="IPR006498">
    <property type="entry name" value="Tail_tube"/>
</dbReference>
<evidence type="ECO:0000313" key="2">
    <source>
        <dbReference type="Proteomes" id="UP001589858"/>
    </source>
</evidence>
<dbReference type="NCBIfam" id="TIGR01611">
    <property type="entry name" value="tail_tube"/>
    <property type="match status" value="1"/>
</dbReference>
<evidence type="ECO:0000313" key="1">
    <source>
        <dbReference type="EMBL" id="MFC0687603.1"/>
    </source>
</evidence>
<comment type="caution">
    <text evidence="1">The sequence shown here is derived from an EMBL/GenBank/DDBJ whole genome shotgun (WGS) entry which is preliminary data.</text>
</comment>
<name>A0ABV6SEB0_9SPHN</name>
<sequence>MGMPRVLKDKMLFNEGLAYLGECKSLTLPVLTRKMEDWKVGGGTLKMDMGQEAMSMTHTYGGPMRDILRQYGVTTVDGTYLRFAGNYQQEDTASLDTIEVIVRGRHSEIDMGDAEDGEAGEFKVVTEVAYYKLVWNGRTELEIDPLNMIFVVDGVDLMAARRAALGLF</sequence>
<dbReference type="EMBL" id="JBHLTM010000088">
    <property type="protein sequence ID" value="MFC0687603.1"/>
    <property type="molecule type" value="Genomic_DNA"/>
</dbReference>
<gene>
    <name evidence="1" type="ORF">ACFFF8_23720</name>
</gene>
<dbReference type="RefSeq" id="WP_267224169.1">
    <property type="nucleotide sequence ID" value="NZ_JAPCWC010000032.1"/>
</dbReference>
<reference evidence="1 2" key="1">
    <citation type="submission" date="2024-09" db="EMBL/GenBank/DDBJ databases">
        <authorList>
            <person name="Sun Q."/>
            <person name="Mori K."/>
        </authorList>
    </citation>
    <scope>NUCLEOTIDE SEQUENCE [LARGE SCALE GENOMIC DNA]</scope>
    <source>
        <strain evidence="1 2">CICC 11035S</strain>
    </source>
</reference>
<accession>A0ABV6SEB0</accession>
<keyword evidence="2" id="KW-1185">Reference proteome</keyword>
<dbReference type="Proteomes" id="UP001589858">
    <property type="component" value="Unassembled WGS sequence"/>
</dbReference>
<protein>
    <submittedName>
        <fullName evidence="1">Phage major tail tube protein</fullName>
    </submittedName>
</protein>
<proteinExistence type="predicted"/>
<organism evidence="1 2">
    <name type="scientific">Novosphingobium clariflavum</name>
    <dbReference type="NCBI Taxonomy" id="2029884"/>
    <lineage>
        <taxon>Bacteria</taxon>
        <taxon>Pseudomonadati</taxon>
        <taxon>Pseudomonadota</taxon>
        <taxon>Alphaproteobacteria</taxon>
        <taxon>Sphingomonadales</taxon>
        <taxon>Sphingomonadaceae</taxon>
        <taxon>Novosphingobium</taxon>
    </lineage>
</organism>